<evidence type="ECO:0000256" key="2">
    <source>
        <dbReference type="ARBA" id="ARBA00004920"/>
    </source>
</evidence>
<dbReference type="InterPro" id="IPR036921">
    <property type="entry name" value="PurM-like_N_sf"/>
</dbReference>
<dbReference type="EC" id="6.3.5.3" evidence="14"/>
<dbReference type="Pfam" id="PF18076">
    <property type="entry name" value="FGAR-AT_N"/>
    <property type="match status" value="1"/>
</dbReference>
<dbReference type="PROSITE" id="PS51273">
    <property type="entry name" value="GATASE_TYPE_1"/>
    <property type="match status" value="1"/>
</dbReference>
<dbReference type="PATRIC" id="fig|754477.3.peg.144"/>
<evidence type="ECO:0000256" key="11">
    <source>
        <dbReference type="ARBA" id="ARBA00022962"/>
    </source>
</evidence>
<reference evidence="20 21" key="1">
    <citation type="journal article" date="2012" name="J. Bacteriol.">
        <title>Complete genome sequences of Methylophaga sp. strain JAM1 and Methylophaga sp. strain JAM7.</title>
        <authorList>
            <person name="Villeneuve C."/>
            <person name="Martineau C."/>
            <person name="Mauffrey F."/>
            <person name="Villemur R."/>
        </authorList>
    </citation>
    <scope>NUCLEOTIDE SEQUENCE [LARGE SCALE GENOMIC DNA]</scope>
    <source>
        <strain evidence="20 21">JAM7</strain>
    </source>
</reference>
<evidence type="ECO:0000259" key="16">
    <source>
        <dbReference type="Pfam" id="PF02769"/>
    </source>
</evidence>
<dbReference type="FunFam" id="3.40.50.880:FF:000008">
    <property type="entry name" value="Phosphoribosylformylglycinamidine synthase"/>
    <property type="match status" value="1"/>
</dbReference>
<evidence type="ECO:0000259" key="19">
    <source>
        <dbReference type="Pfam" id="PF22689"/>
    </source>
</evidence>
<dbReference type="InterPro" id="IPR041609">
    <property type="entry name" value="PurL_linker"/>
</dbReference>
<evidence type="ECO:0000256" key="10">
    <source>
        <dbReference type="ARBA" id="ARBA00022842"/>
    </source>
</evidence>
<feature type="domain" description="PurM-like C-terminal" evidence="16">
    <location>
        <begin position="840"/>
        <end position="970"/>
    </location>
</feature>
<feature type="binding site" evidence="14">
    <location>
        <begin position="309"/>
        <end position="320"/>
    </location>
    <ligand>
        <name>ATP</name>
        <dbReference type="ChEBI" id="CHEBI:30616"/>
    </ligand>
</feature>
<name>I1YEI2_METFJ</name>
<dbReference type="GO" id="GO:0006189">
    <property type="term" value="P:'de novo' IMP biosynthetic process"/>
    <property type="evidence" value="ECO:0007669"/>
    <property type="project" value="UniProtKB-UniRule"/>
</dbReference>
<comment type="catalytic activity">
    <reaction evidence="12 14">
        <text>N(2)-formyl-N(1)-(5-phospho-beta-D-ribosyl)glycinamide + L-glutamine + ATP + H2O = 2-formamido-N(1)-(5-O-phospho-beta-D-ribosyl)acetamidine + L-glutamate + ADP + phosphate + H(+)</text>
        <dbReference type="Rhea" id="RHEA:17129"/>
        <dbReference type="ChEBI" id="CHEBI:15377"/>
        <dbReference type="ChEBI" id="CHEBI:15378"/>
        <dbReference type="ChEBI" id="CHEBI:29985"/>
        <dbReference type="ChEBI" id="CHEBI:30616"/>
        <dbReference type="ChEBI" id="CHEBI:43474"/>
        <dbReference type="ChEBI" id="CHEBI:58359"/>
        <dbReference type="ChEBI" id="CHEBI:147286"/>
        <dbReference type="ChEBI" id="CHEBI:147287"/>
        <dbReference type="ChEBI" id="CHEBI:456216"/>
        <dbReference type="EC" id="6.3.5.3"/>
    </reaction>
</comment>
<dbReference type="SMART" id="SM01211">
    <property type="entry name" value="GATase_5"/>
    <property type="match status" value="1"/>
</dbReference>
<sequence length="1294" mass="141939">MQQFSGRSAFSAFRIEKLLRSIRSELPVVTTLRSDYRYFAELADDRTLDPQDKVTLLELLEATENQPQLAENESLLLVTPRPGTISPWSSKATDIVHNSGLTAIKRVERGICFTITASQALTEEEKRWVAGKLHDRMTDHVWETADAVDQLFHHTPPRVLQTIDMLGGGRDALAQANQSMGLALAEDEIDYLFENFTALHRNPHDIELMMFAQANSEHCRHKIFRADWIIDGKQQDRSLFDMIRYTHEQHPEGVVKAYSDNSSVIGGFHSQRFQVDMADSGYHYQGEVQHILMKVETHNHPTAISPFPGAATGSGGEIRDEGATGRGSKPKAGLTGFSVSNLHIPGFEQPWELAYGKPARMASALQIMLDGPLGGAAFNNEFGRPNLCGYFRTYEAQVETENGVEVRGYHKPIMVAGGLGSIRPQHVEKHIMQPGTQLIVLGGPAMLIGLGGGAASSVTSGTSEEGLDFASVQRGNPEMQRRCQEVIDRCVALDDHNPIVSVHDVGAGGLSNAFPELVDDSGRGGQFELRAIPNDEPGMSPMEIWCNESQERYVLGVAAEHVEVFKTICERERCPWAIVGETTAEQHLLLRDTHFDNKPIDMPLSLLLGKPPKMLRDVRHQHNPKPDLNLDGVSLVEATERVLKLPAVASKSFLITIGDRSITGLVARDQMVGPWQVPVADCAVTLADHHGLQGEAMSMGERTPLAVIDAPASGRMAIGEAITNIAAADIAALSDIKLSANWMAACGHEGEDALLYDTVKAVGMSLCPELGIAIPVGKDSLSMKTVWHDNETKKSVVSPLSLIISAFAPVVDASKTLTPQLRTDLGQTHLLYLDLGQGQHRLAGSALAQVYQQTGNQTPDVDNPQILKQFFKAMQRLKQDRLLLAYHDRSDGGLLATLAEMAFAARCGLDITLPALADPLAMLFNEELGVVMQVEEQHLSTVMVVLQQYELEKYCHAIGEPVANQQISVKMDETVLLDLPRRQMQQWWAETSYQMQALRDNPACAEQEFATIADEADPGLSARLSFDLASPIELPQINFGAKPKIAILREQGVNGQMEMAAAFDRAGFAAIDVHMSDIINGRIDLTDMKGLVACGGFSYGDVLGAGRGWAGTILFNTRARDVFSAFFARTDSFALGVCNGCQMLSQLKALIPGSDHWPRFSRNLSEQFEARLSLVEVTASPSILLADMAGSMMPIAVAHGEGRVDFNETGDMSQALSALRYVDHYGQPTEAYPFNPNGSAAGQTGFTTTDGRVTIMMPHPERVIRSVQHSWHPPQWQDDSPWLRLFQNARRWVN</sequence>
<feature type="domain" description="Phosphoribosylformylglycinamidine synthase linker" evidence="17">
    <location>
        <begin position="173"/>
        <end position="222"/>
    </location>
</feature>
<dbReference type="Gene3D" id="3.90.650.10">
    <property type="entry name" value="PurM-like C-terminal domain"/>
    <property type="match status" value="2"/>
</dbReference>
<feature type="binding site" evidence="14">
    <location>
        <position position="888"/>
    </location>
    <ligand>
        <name>Mg(2+)</name>
        <dbReference type="ChEBI" id="CHEBI:18420"/>
    </ligand>
</feature>
<evidence type="ECO:0000256" key="7">
    <source>
        <dbReference type="ARBA" id="ARBA00022741"/>
    </source>
</evidence>
<gene>
    <name evidence="14" type="primary">purL</name>
    <name evidence="20" type="ordered locus">Q7C_144</name>
</gene>
<dbReference type="SUPFAM" id="SSF52317">
    <property type="entry name" value="Class I glutamine amidotransferase-like"/>
    <property type="match status" value="1"/>
</dbReference>
<dbReference type="SUPFAM" id="SSF82697">
    <property type="entry name" value="PurS-like"/>
    <property type="match status" value="1"/>
</dbReference>
<evidence type="ECO:0000259" key="17">
    <source>
        <dbReference type="Pfam" id="PF18072"/>
    </source>
</evidence>
<evidence type="ECO:0000313" key="20">
    <source>
        <dbReference type="EMBL" id="AFJ01325.1"/>
    </source>
</evidence>
<dbReference type="NCBIfam" id="NF003672">
    <property type="entry name" value="PRK05297.1"/>
    <property type="match status" value="1"/>
</dbReference>
<dbReference type="STRING" id="754477.Q7C_144"/>
<dbReference type="Gene3D" id="1.10.8.750">
    <property type="entry name" value="Phosphoribosylformylglycinamidine synthase, linker domain"/>
    <property type="match status" value="1"/>
</dbReference>
<dbReference type="FunFam" id="1.10.8.750:FF:000002">
    <property type="entry name" value="Phosphoribosylformylglycinamidine synthase"/>
    <property type="match status" value="1"/>
</dbReference>
<evidence type="ECO:0000256" key="13">
    <source>
        <dbReference type="ARBA" id="ARBA00057317"/>
    </source>
</evidence>
<evidence type="ECO:0000256" key="6">
    <source>
        <dbReference type="ARBA" id="ARBA00022723"/>
    </source>
</evidence>
<comment type="subcellular location">
    <subcellularLocation>
        <location evidence="1 14">Cytoplasm</location>
    </subcellularLocation>
</comment>
<dbReference type="Pfam" id="PF02769">
    <property type="entry name" value="AIRS_C"/>
    <property type="match status" value="2"/>
</dbReference>
<evidence type="ECO:0000256" key="15">
    <source>
        <dbReference type="SAM" id="MobiDB-lite"/>
    </source>
</evidence>
<dbReference type="HAMAP" id="MF_00419">
    <property type="entry name" value="PurL_1"/>
    <property type="match status" value="1"/>
</dbReference>
<keyword evidence="9 14" id="KW-0067">ATP-binding</keyword>
<dbReference type="RefSeq" id="WP_014702775.1">
    <property type="nucleotide sequence ID" value="NC_017856.1"/>
</dbReference>
<evidence type="ECO:0000256" key="3">
    <source>
        <dbReference type="ARBA" id="ARBA00008608"/>
    </source>
</evidence>
<feature type="binding site" evidence="14">
    <location>
        <position position="681"/>
    </location>
    <ligand>
        <name>Mg(2+)</name>
        <dbReference type="ChEBI" id="CHEBI:18420"/>
    </ligand>
</feature>
<dbReference type="SUPFAM" id="SSF55326">
    <property type="entry name" value="PurM N-terminal domain-like"/>
    <property type="match status" value="2"/>
</dbReference>
<proteinExistence type="inferred from homology"/>
<dbReference type="Proteomes" id="UP000009145">
    <property type="component" value="Chromosome"/>
</dbReference>
<dbReference type="Pfam" id="PF22689">
    <property type="entry name" value="FGAR-AT_PurM_N-like"/>
    <property type="match status" value="1"/>
</dbReference>
<dbReference type="eggNOG" id="COG0046">
    <property type="taxonomic scope" value="Bacteria"/>
</dbReference>
<feature type="binding site" evidence="14">
    <location>
        <position position="680"/>
    </location>
    <ligand>
        <name>ATP</name>
        <dbReference type="ChEBI" id="CHEBI:30616"/>
    </ligand>
</feature>
<feature type="active site" evidence="14">
    <location>
        <position position="1261"/>
    </location>
</feature>
<comment type="subunit">
    <text evidence="14">Monomer.</text>
</comment>
<dbReference type="Gene3D" id="3.30.1330.10">
    <property type="entry name" value="PurM-like, N-terminal domain"/>
    <property type="match status" value="2"/>
</dbReference>
<evidence type="ECO:0000256" key="1">
    <source>
        <dbReference type="ARBA" id="ARBA00004496"/>
    </source>
</evidence>
<comment type="function">
    <text evidence="13 14">Phosphoribosylformylglycinamidine synthase involved in the purines biosynthetic pathway. Catalyzes the ATP-dependent conversion of formylglycinamide ribonucleotide (FGAR) and glutamine to yield formylglycinamidine ribonucleotide (FGAM) and glutamate.</text>
</comment>
<dbReference type="InterPro" id="IPR029062">
    <property type="entry name" value="Class_I_gatase-like"/>
</dbReference>
<feature type="domain" description="FGAR-AT PurM N-terminal-like" evidence="19">
    <location>
        <begin position="650"/>
        <end position="809"/>
    </location>
</feature>
<dbReference type="PANTHER" id="PTHR10099:SF1">
    <property type="entry name" value="PHOSPHORIBOSYLFORMYLGLYCINAMIDINE SYNTHASE"/>
    <property type="match status" value="1"/>
</dbReference>
<dbReference type="SUPFAM" id="SSF56042">
    <property type="entry name" value="PurM C-terminal domain-like"/>
    <property type="match status" value="2"/>
</dbReference>
<keyword evidence="6 14" id="KW-0479">Metal-binding</keyword>
<dbReference type="EMBL" id="CP003380">
    <property type="protein sequence ID" value="AFJ01325.1"/>
    <property type="molecule type" value="Genomic_DNA"/>
</dbReference>
<keyword evidence="11 14" id="KW-0315">Glutamine amidotransferase</keyword>
<comment type="pathway">
    <text evidence="2 14">Purine metabolism; IMP biosynthesis via de novo pathway; 5-amino-1-(5-phospho-D-ribosyl)imidazole from N(2)-formyl-N(1)-(5-phospho-D-ribosyl)glycinamide: step 1/2.</text>
</comment>
<dbReference type="InterPro" id="IPR036676">
    <property type="entry name" value="PurM-like_C_sf"/>
</dbReference>
<dbReference type="KEGG" id="mec:Q7C_144"/>
<dbReference type="FunFam" id="3.30.1330.10:FF:000005">
    <property type="entry name" value="Phosphoribosylformylglycinamidine synthase"/>
    <property type="match status" value="1"/>
</dbReference>
<keyword evidence="5 14" id="KW-0436">Ligase</keyword>
<dbReference type="InterPro" id="IPR040707">
    <property type="entry name" value="FGAR-AT_N"/>
</dbReference>
<dbReference type="FunFam" id="3.30.1330.10:FF:000002">
    <property type="entry name" value="Phosphoribosylformylglycinamidine synthase"/>
    <property type="match status" value="1"/>
</dbReference>
<dbReference type="CDD" id="cd02203">
    <property type="entry name" value="PurL_repeat1"/>
    <property type="match status" value="1"/>
</dbReference>
<dbReference type="InterPro" id="IPR010073">
    <property type="entry name" value="PurL_large"/>
</dbReference>
<evidence type="ECO:0000256" key="4">
    <source>
        <dbReference type="ARBA" id="ARBA00022490"/>
    </source>
</evidence>
<dbReference type="CDD" id="cd01740">
    <property type="entry name" value="GATase1_FGAR_AT"/>
    <property type="match status" value="1"/>
</dbReference>
<dbReference type="CDD" id="cd02204">
    <property type="entry name" value="PurL_repeat2"/>
    <property type="match status" value="1"/>
</dbReference>
<feature type="binding site" evidence="14">
    <location>
        <position position="890"/>
    </location>
    <ligand>
        <name>ATP</name>
        <dbReference type="ChEBI" id="CHEBI:30616"/>
    </ligand>
</feature>
<dbReference type="InterPro" id="IPR010918">
    <property type="entry name" value="PurM-like_C_dom"/>
</dbReference>
<keyword evidence="21" id="KW-1185">Reference proteome</keyword>
<keyword evidence="7 14" id="KW-0547">Nucleotide-binding</keyword>
<evidence type="ECO:0000256" key="14">
    <source>
        <dbReference type="HAMAP-Rule" id="MF_00419"/>
    </source>
</evidence>
<evidence type="ECO:0000313" key="21">
    <source>
        <dbReference type="Proteomes" id="UP000009145"/>
    </source>
</evidence>
<comment type="caution">
    <text evidence="14">Lacks conserved residue(s) required for the propagation of feature annotation.</text>
</comment>
<dbReference type="Pfam" id="PF18072">
    <property type="entry name" value="FGAR-AT_linker"/>
    <property type="match status" value="1"/>
</dbReference>
<feature type="active site" evidence="14">
    <location>
        <position position="1259"/>
    </location>
</feature>
<accession>I1YEI2</accession>
<evidence type="ECO:0000256" key="9">
    <source>
        <dbReference type="ARBA" id="ARBA00022840"/>
    </source>
</evidence>
<dbReference type="SUPFAM" id="SSF109736">
    <property type="entry name" value="FGAM synthase PurL, linker domain"/>
    <property type="match status" value="1"/>
</dbReference>
<dbReference type="PANTHER" id="PTHR10099">
    <property type="entry name" value="PHOSPHORIBOSYLFORMYLGLYCINAMIDINE SYNTHASE"/>
    <property type="match status" value="1"/>
</dbReference>
<feature type="domain" description="PurM-like C-terminal" evidence="16">
    <location>
        <begin position="433"/>
        <end position="588"/>
    </location>
</feature>
<feature type="region of interest" description="Disordered" evidence="15">
    <location>
        <begin position="306"/>
        <end position="332"/>
    </location>
</feature>
<dbReference type="InterPro" id="IPR055181">
    <property type="entry name" value="FGAR-AT_PurM_N-like"/>
</dbReference>
<dbReference type="Gene3D" id="3.40.50.880">
    <property type="match status" value="1"/>
</dbReference>
<organism evidence="20 21">
    <name type="scientific">Methylophaga frappieri (strain ATCC BAA-2434 / DSM 25690 / JAM7)</name>
    <dbReference type="NCBI Taxonomy" id="754477"/>
    <lineage>
        <taxon>Bacteria</taxon>
        <taxon>Pseudomonadati</taxon>
        <taxon>Pseudomonadota</taxon>
        <taxon>Gammaproteobacteria</taxon>
        <taxon>Thiotrichales</taxon>
        <taxon>Piscirickettsiaceae</taxon>
        <taxon>Methylophaga</taxon>
    </lineage>
</organism>
<feature type="domain" description="Phosphoribosylformylglycinamidine synthase N-terminal" evidence="18">
    <location>
        <begin position="36"/>
        <end position="152"/>
    </location>
</feature>
<comment type="similarity">
    <text evidence="3 14">In the N-terminal section; belongs to the FGAMS family.</text>
</comment>
<dbReference type="GO" id="GO:0046872">
    <property type="term" value="F:metal ion binding"/>
    <property type="evidence" value="ECO:0007669"/>
    <property type="project" value="UniProtKB-KW"/>
</dbReference>
<dbReference type="InterPro" id="IPR036604">
    <property type="entry name" value="PurS-like_sf"/>
</dbReference>
<keyword evidence="10 14" id="KW-0460">Magnesium</keyword>
<dbReference type="Pfam" id="PF13507">
    <property type="entry name" value="GATase_5"/>
    <property type="match status" value="1"/>
</dbReference>
<evidence type="ECO:0000256" key="12">
    <source>
        <dbReference type="ARBA" id="ARBA00052585"/>
    </source>
</evidence>
<feature type="binding site" evidence="14">
    <location>
        <position position="724"/>
    </location>
    <ligand>
        <name>Mg(2+)</name>
        <dbReference type="ChEBI" id="CHEBI:18420"/>
    </ligand>
</feature>
<dbReference type="GO" id="GO:0005524">
    <property type="term" value="F:ATP binding"/>
    <property type="evidence" value="ECO:0007669"/>
    <property type="project" value="UniProtKB-UniRule"/>
</dbReference>
<dbReference type="OrthoDB" id="9804441at2"/>
<dbReference type="HOGENOM" id="CLU_001031_0_2_6"/>
<feature type="active site" description="Nucleophile" evidence="14">
    <location>
        <position position="1138"/>
    </location>
</feature>
<keyword evidence="8 14" id="KW-0658">Purine biosynthesis</keyword>
<dbReference type="GO" id="GO:0004642">
    <property type="term" value="F:phosphoribosylformylglycinamidine synthase activity"/>
    <property type="evidence" value="ECO:0007669"/>
    <property type="project" value="UniProtKB-UniRule"/>
</dbReference>
<dbReference type="FunFam" id="3.90.650.10:FF:000002">
    <property type="entry name" value="Phosphoribosylformylglycinamidine synthase"/>
    <property type="match status" value="1"/>
</dbReference>
<evidence type="ECO:0000259" key="18">
    <source>
        <dbReference type="Pfam" id="PF18076"/>
    </source>
</evidence>
<keyword evidence="4 14" id="KW-0963">Cytoplasm</keyword>
<feature type="binding site" evidence="14">
    <location>
        <position position="720"/>
    </location>
    <ligand>
        <name>Mg(2+)</name>
        <dbReference type="ChEBI" id="CHEBI:18420"/>
    </ligand>
</feature>
<dbReference type="GO" id="GO:0005737">
    <property type="term" value="C:cytoplasm"/>
    <property type="evidence" value="ECO:0007669"/>
    <property type="project" value="UniProtKB-SubCell"/>
</dbReference>
<dbReference type="eggNOG" id="COG0047">
    <property type="taxonomic scope" value="Bacteria"/>
</dbReference>
<dbReference type="NCBIfam" id="TIGR01735">
    <property type="entry name" value="FGAM_synt"/>
    <property type="match status" value="1"/>
</dbReference>
<evidence type="ECO:0000256" key="8">
    <source>
        <dbReference type="ARBA" id="ARBA00022755"/>
    </source>
</evidence>
<dbReference type="UniPathway" id="UPA00074">
    <property type="reaction ID" value="UER00128"/>
</dbReference>
<evidence type="ECO:0000256" key="5">
    <source>
        <dbReference type="ARBA" id="ARBA00022598"/>
    </source>
</evidence>
<protein>
    <recommendedName>
        <fullName evidence="14">Phosphoribosylformylglycinamidine synthase</fullName>
        <shortName evidence="14">FGAM synthase</shortName>
        <shortName evidence="14">FGAMS</shortName>
        <ecNumber evidence="14">6.3.5.3</ecNumber>
    </recommendedName>
    <alternativeName>
        <fullName evidence="14">Formylglycinamide ribonucleotide amidotransferase</fullName>
        <shortName evidence="14">FGAR amidotransferase</shortName>
        <shortName evidence="14">FGAR-AT</shortName>
    </alternativeName>
</protein>